<reference evidence="1" key="1">
    <citation type="submission" date="2022-07" db="EMBL/GenBank/DDBJ databases">
        <title>Genome Sequence of Phlebia brevispora.</title>
        <authorList>
            <person name="Buettner E."/>
        </authorList>
    </citation>
    <scope>NUCLEOTIDE SEQUENCE</scope>
    <source>
        <strain evidence="1">MPL23</strain>
    </source>
</reference>
<dbReference type="Proteomes" id="UP001148662">
    <property type="component" value="Unassembled WGS sequence"/>
</dbReference>
<protein>
    <submittedName>
        <fullName evidence="1">Uncharacterized protein</fullName>
    </submittedName>
</protein>
<gene>
    <name evidence="1" type="ORF">NM688_g6776</name>
</gene>
<name>A0ACC1SCU1_9APHY</name>
<accession>A0ACC1SCU1</accession>
<dbReference type="EMBL" id="JANHOG010001450">
    <property type="protein sequence ID" value="KAJ3536879.1"/>
    <property type="molecule type" value="Genomic_DNA"/>
</dbReference>
<evidence type="ECO:0000313" key="1">
    <source>
        <dbReference type="EMBL" id="KAJ3536879.1"/>
    </source>
</evidence>
<organism evidence="1 2">
    <name type="scientific">Phlebia brevispora</name>
    <dbReference type="NCBI Taxonomy" id="194682"/>
    <lineage>
        <taxon>Eukaryota</taxon>
        <taxon>Fungi</taxon>
        <taxon>Dikarya</taxon>
        <taxon>Basidiomycota</taxon>
        <taxon>Agaricomycotina</taxon>
        <taxon>Agaricomycetes</taxon>
        <taxon>Polyporales</taxon>
        <taxon>Meruliaceae</taxon>
        <taxon>Phlebia</taxon>
    </lineage>
</organism>
<comment type="caution">
    <text evidence="1">The sequence shown here is derived from an EMBL/GenBank/DDBJ whole genome shotgun (WGS) entry which is preliminary data.</text>
</comment>
<sequence>MSNATSDSEAAIAAEFSTDLIYNYCLFSALTVVAYEYVITLRHEYEFVWRRKWTGATWLFLANRYTLLAVCFIISVPFSASLPVLILTVFSALRAFALLGRAYAVAGLVFLLGVASVSLVLYQDANISHYFLDDPVLGAMCYYNFLISPSIVFNIICAIAADIVVIIITWIKTYRHVKEASSIGVNVSFSATLLQYGTAYFIVLSVVNLLSTLILLVPSLQLVSPVGNFLEVLPNIVVSRFLINLGEGNAGSPSDTANSSMFSVPNFHIPTLPSIVGNLGEPLTDGSEEMTEDEAYVDDEVRSVAKMDPPFAHHEQALGGPEKDGSEIEVVEDSV</sequence>
<evidence type="ECO:0000313" key="2">
    <source>
        <dbReference type="Proteomes" id="UP001148662"/>
    </source>
</evidence>
<keyword evidence="2" id="KW-1185">Reference proteome</keyword>
<proteinExistence type="predicted"/>